<name>K2JHC1_9GAMM</name>
<evidence type="ECO:0000256" key="5">
    <source>
        <dbReference type="ARBA" id="ARBA00022764"/>
    </source>
</evidence>
<dbReference type="PANTHER" id="PTHR36307">
    <property type="entry name" value="FLAGELLA BASAL BODY P-RING FORMATION PROTEIN FLGA"/>
    <property type="match status" value="1"/>
</dbReference>
<dbReference type="InterPro" id="IPR039246">
    <property type="entry name" value="Flagellar_FlgA"/>
</dbReference>
<dbReference type="EMBL" id="AMRI01000011">
    <property type="protein sequence ID" value="EKE73972.1"/>
    <property type="molecule type" value="Genomic_DNA"/>
</dbReference>
<evidence type="ECO:0000313" key="10">
    <source>
        <dbReference type="Proteomes" id="UP000006755"/>
    </source>
</evidence>
<evidence type="ECO:0000256" key="7">
    <source>
        <dbReference type="SAM" id="SignalP"/>
    </source>
</evidence>
<accession>K2JHC1</accession>
<evidence type="ECO:0000256" key="6">
    <source>
        <dbReference type="ARBA" id="ARBA00025643"/>
    </source>
</evidence>
<organism evidence="9 10">
    <name type="scientific">Gallaecimonas xiamenensis 3-C-1</name>
    <dbReference type="NCBI Taxonomy" id="745411"/>
    <lineage>
        <taxon>Bacteria</taxon>
        <taxon>Pseudomonadati</taxon>
        <taxon>Pseudomonadota</taxon>
        <taxon>Gammaproteobacteria</taxon>
        <taxon>Enterobacterales</taxon>
        <taxon>Gallaecimonadaceae</taxon>
        <taxon>Gallaecimonas</taxon>
    </lineage>
</organism>
<feature type="signal peptide" evidence="7">
    <location>
        <begin position="1"/>
        <end position="37"/>
    </location>
</feature>
<keyword evidence="5" id="KW-0574">Periplasm</keyword>
<sequence>MNYKYNHQKGKALRKQKLPLWKAALPLLALLQGQALATPGQDLQQALVKDAKQRLATYARQLDWPQYQAKASAWVPDSADHLPPCNQPLRLAPSRLGAEPWGRIPYDVSCSAPAWQLRARVEVKVSLPVWTARQGIRRGQLIEAADLLRRTLPLEGIYGGFVTDQRQLIGQQAKRNLRRGQVLGPGTVAAPLLVQKGENVVIRVDQQGVRASMKGVALSGGARGESVQVRNLSSGKEITAWVVDKGIVETRF</sequence>
<dbReference type="InterPro" id="IPR017585">
    <property type="entry name" value="SAF_FlgA"/>
</dbReference>
<feature type="chain" id="PRO_5003859195" description="Flagella basal body P-ring formation protein FlgA" evidence="7">
    <location>
        <begin position="38"/>
        <end position="252"/>
    </location>
</feature>
<feature type="domain" description="SAF" evidence="8">
    <location>
        <begin position="127"/>
        <end position="189"/>
    </location>
</feature>
<dbReference type="InterPro" id="IPR013974">
    <property type="entry name" value="SAF"/>
</dbReference>
<dbReference type="STRING" id="745411.B3C1_09143"/>
<dbReference type="Gene3D" id="2.30.30.760">
    <property type="match status" value="1"/>
</dbReference>
<dbReference type="PATRIC" id="fig|745411.4.peg.1790"/>
<dbReference type="Pfam" id="PF13144">
    <property type="entry name" value="ChapFlgA"/>
    <property type="match status" value="1"/>
</dbReference>
<keyword evidence="9" id="KW-0966">Cell projection</keyword>
<dbReference type="eggNOG" id="COG1261">
    <property type="taxonomic scope" value="Bacteria"/>
</dbReference>
<comment type="similarity">
    <text evidence="2">Belongs to the FlgA family.</text>
</comment>
<keyword evidence="10" id="KW-1185">Reference proteome</keyword>
<dbReference type="SMART" id="SM00858">
    <property type="entry name" value="SAF"/>
    <property type="match status" value="1"/>
</dbReference>
<comment type="caution">
    <text evidence="9">The sequence shown here is derived from an EMBL/GenBank/DDBJ whole genome shotgun (WGS) entry which is preliminary data.</text>
</comment>
<evidence type="ECO:0000313" key="9">
    <source>
        <dbReference type="EMBL" id="EKE73972.1"/>
    </source>
</evidence>
<dbReference type="NCBIfam" id="TIGR03170">
    <property type="entry name" value="flgA_cterm"/>
    <property type="match status" value="1"/>
</dbReference>
<dbReference type="Proteomes" id="UP000006755">
    <property type="component" value="Unassembled WGS sequence"/>
</dbReference>
<evidence type="ECO:0000256" key="2">
    <source>
        <dbReference type="ARBA" id="ARBA00010474"/>
    </source>
</evidence>
<evidence type="ECO:0000256" key="1">
    <source>
        <dbReference type="ARBA" id="ARBA00004418"/>
    </source>
</evidence>
<reference evidence="9 10" key="1">
    <citation type="journal article" date="2012" name="J. Bacteriol.">
        <title>Genome Sequence of Gallaecimonas xiamenensis Type Strain 3-C-1.</title>
        <authorList>
            <person name="Lai Q."/>
            <person name="Wang L."/>
            <person name="Wang W."/>
            <person name="Shao Z."/>
        </authorList>
    </citation>
    <scope>NUCLEOTIDE SEQUENCE [LARGE SCALE GENOMIC DNA]</scope>
    <source>
        <strain evidence="9 10">3-C-1</strain>
    </source>
</reference>
<dbReference type="GO" id="GO:0044780">
    <property type="term" value="P:bacterial-type flagellum assembly"/>
    <property type="evidence" value="ECO:0007669"/>
    <property type="project" value="InterPro"/>
</dbReference>
<comment type="function">
    <text evidence="6">Involved in the assembly process of the P-ring formation. It may associate with FlgF on the rod constituting a structure essential for the P-ring assembly or may act as a modulator protein for the P-ring assembly.</text>
</comment>
<keyword evidence="9" id="KW-0969">Cilium</keyword>
<gene>
    <name evidence="9" type="ORF">B3C1_09143</name>
</gene>
<protein>
    <recommendedName>
        <fullName evidence="3">Flagella basal body P-ring formation protein FlgA</fullName>
    </recommendedName>
</protein>
<evidence type="ECO:0000256" key="3">
    <source>
        <dbReference type="ARBA" id="ARBA00014754"/>
    </source>
</evidence>
<dbReference type="OrthoDB" id="6397807at2"/>
<dbReference type="Gene3D" id="3.90.1210.10">
    <property type="entry name" value="Antifreeze-like/N-acetylneuraminic acid synthase C-terminal domain"/>
    <property type="match status" value="1"/>
</dbReference>
<dbReference type="PANTHER" id="PTHR36307:SF1">
    <property type="entry name" value="FLAGELLA BASAL BODY P-RING FORMATION PROTEIN FLGA"/>
    <property type="match status" value="1"/>
</dbReference>
<evidence type="ECO:0000256" key="4">
    <source>
        <dbReference type="ARBA" id="ARBA00022729"/>
    </source>
</evidence>
<dbReference type="AlphaFoldDB" id="K2JHC1"/>
<dbReference type="CDD" id="cd11614">
    <property type="entry name" value="SAF_CpaB_FlgA_like"/>
    <property type="match status" value="1"/>
</dbReference>
<proteinExistence type="inferred from homology"/>
<comment type="subcellular location">
    <subcellularLocation>
        <location evidence="1">Periplasm</location>
    </subcellularLocation>
</comment>
<dbReference type="GO" id="GO:0042597">
    <property type="term" value="C:periplasmic space"/>
    <property type="evidence" value="ECO:0007669"/>
    <property type="project" value="UniProtKB-SubCell"/>
</dbReference>
<evidence type="ECO:0000259" key="8">
    <source>
        <dbReference type="SMART" id="SM00858"/>
    </source>
</evidence>
<keyword evidence="9" id="KW-0282">Flagellum</keyword>
<keyword evidence="4 7" id="KW-0732">Signal</keyword>